<dbReference type="EMBL" id="FUWZ01000012">
    <property type="protein sequence ID" value="SKA48421.1"/>
    <property type="molecule type" value="Genomic_DNA"/>
</dbReference>
<evidence type="ECO:0000313" key="2">
    <source>
        <dbReference type="Proteomes" id="UP000190367"/>
    </source>
</evidence>
<proteinExistence type="predicted"/>
<dbReference type="PROSITE" id="PS51257">
    <property type="entry name" value="PROKAR_LIPOPROTEIN"/>
    <property type="match status" value="1"/>
</dbReference>
<keyword evidence="2" id="KW-1185">Reference proteome</keyword>
<protein>
    <submittedName>
        <fullName evidence="1">Uncharacterized protein</fullName>
    </submittedName>
</protein>
<reference evidence="2" key="1">
    <citation type="submission" date="2017-02" db="EMBL/GenBank/DDBJ databases">
        <authorList>
            <person name="Varghese N."/>
            <person name="Submissions S."/>
        </authorList>
    </citation>
    <scope>NUCLEOTIDE SEQUENCE [LARGE SCALE GENOMIC DNA]</scope>
    <source>
        <strain evidence="2">DSM 22224</strain>
    </source>
</reference>
<dbReference type="OrthoDB" id="672395at2"/>
<sequence>MKQLRYMFTTLSGMMMMMSCSKESPVEGLSFSATSVVPINAEIAAGGSKTIALTVNKRTLNLEVKNTSVTGNGFETKHCSMAMVNGEAVFNLHANTANIQTVGTGVEITAAAFSNPSSGGSLYYTTRPVNGTAYNYVNSNGIRFGNNYYIPFRIKPANNKEAPIYAYLECRITAEKLTVHKMVYNAAGRLSAGGE</sequence>
<gene>
    <name evidence="1" type="ORF">SAMN04488128_11219</name>
</gene>
<accession>A0A1T4U7D3</accession>
<evidence type="ECO:0000313" key="1">
    <source>
        <dbReference type="EMBL" id="SKA48421.1"/>
    </source>
</evidence>
<dbReference type="STRING" id="634771.SAMN04488128_11219"/>
<dbReference type="AlphaFoldDB" id="A0A1T4U7D3"/>
<name>A0A1T4U7D3_9BACT</name>
<organism evidence="1 2">
    <name type="scientific">Chitinophaga eiseniae</name>
    <dbReference type="NCBI Taxonomy" id="634771"/>
    <lineage>
        <taxon>Bacteria</taxon>
        <taxon>Pseudomonadati</taxon>
        <taxon>Bacteroidota</taxon>
        <taxon>Chitinophagia</taxon>
        <taxon>Chitinophagales</taxon>
        <taxon>Chitinophagaceae</taxon>
        <taxon>Chitinophaga</taxon>
    </lineage>
</organism>
<dbReference type="Proteomes" id="UP000190367">
    <property type="component" value="Unassembled WGS sequence"/>
</dbReference>
<dbReference type="RefSeq" id="WP_078673394.1">
    <property type="nucleotide sequence ID" value="NZ_FUWZ01000012.1"/>
</dbReference>